<evidence type="ECO:0000313" key="7">
    <source>
        <dbReference type="EMBL" id="MUK49342.1"/>
    </source>
</evidence>
<dbReference type="SUPFAM" id="SSF46785">
    <property type="entry name" value="Winged helix' DNA-binding domain"/>
    <property type="match status" value="1"/>
</dbReference>
<reference evidence="7 9" key="2">
    <citation type="submission" date="2019-11" db="EMBL/GenBank/DDBJ databases">
        <title>Using colonization assays and comparative genomics to discover symbiosis behaviors and factors in Vibrio fischeri.</title>
        <authorList>
            <person name="Bongrand C."/>
            <person name="Moriano-Gutierrez S."/>
            <person name="Arevalo P."/>
            <person name="Mcfall-Ngai M."/>
            <person name="Visick K."/>
            <person name="Polz M.F."/>
            <person name="Ruby E.G."/>
        </authorList>
    </citation>
    <scope>NUCLEOTIDE SEQUENCE [LARGE SCALE GENOMIC DNA]</scope>
    <source>
        <strain evidence="9">emors.4.1</strain>
        <strain evidence="7">Emors.4.1</strain>
    </source>
</reference>
<comment type="caution">
    <text evidence="6">The sequence shown here is derived from an EMBL/GenBank/DDBJ whole genome shotgun (WGS) entry which is preliminary data.</text>
</comment>
<keyword evidence="2" id="KW-0805">Transcription regulation</keyword>
<evidence type="ECO:0000256" key="3">
    <source>
        <dbReference type="ARBA" id="ARBA00023125"/>
    </source>
</evidence>
<evidence type="ECO:0000259" key="5">
    <source>
        <dbReference type="PROSITE" id="PS50931"/>
    </source>
</evidence>
<evidence type="ECO:0000256" key="2">
    <source>
        <dbReference type="ARBA" id="ARBA00023015"/>
    </source>
</evidence>
<dbReference type="Proteomes" id="UP000448038">
    <property type="component" value="Unassembled WGS sequence"/>
</dbReference>
<dbReference type="Proteomes" id="UP000321787">
    <property type="component" value="Unassembled WGS sequence"/>
</dbReference>
<dbReference type="Gene3D" id="1.10.10.10">
    <property type="entry name" value="Winged helix-like DNA-binding domain superfamily/Winged helix DNA-binding domain"/>
    <property type="match status" value="1"/>
</dbReference>
<comment type="similarity">
    <text evidence="1">Belongs to the LysR transcriptional regulatory family.</text>
</comment>
<dbReference type="GO" id="GO:0003677">
    <property type="term" value="F:DNA binding"/>
    <property type="evidence" value="ECO:0007669"/>
    <property type="project" value="UniProtKB-KW"/>
</dbReference>
<dbReference type="EMBL" id="BJTZ01000017">
    <property type="protein sequence ID" value="GEK14558.1"/>
    <property type="molecule type" value="Genomic_DNA"/>
</dbReference>
<evidence type="ECO:0000256" key="1">
    <source>
        <dbReference type="ARBA" id="ARBA00009437"/>
    </source>
</evidence>
<dbReference type="PANTHER" id="PTHR30118">
    <property type="entry name" value="HTH-TYPE TRANSCRIPTIONAL REGULATOR LEUO-RELATED"/>
    <property type="match status" value="1"/>
</dbReference>
<dbReference type="PROSITE" id="PS50931">
    <property type="entry name" value="HTH_LYSR"/>
    <property type="match status" value="1"/>
</dbReference>
<feature type="domain" description="HTH lysR-type" evidence="5">
    <location>
        <begin position="1"/>
        <end position="61"/>
    </location>
</feature>
<organism evidence="6 8">
    <name type="scientific">Aliivibrio fischeri</name>
    <name type="common">Vibrio fischeri</name>
    <dbReference type="NCBI Taxonomy" id="668"/>
    <lineage>
        <taxon>Bacteria</taxon>
        <taxon>Pseudomonadati</taxon>
        <taxon>Pseudomonadota</taxon>
        <taxon>Gammaproteobacteria</taxon>
        <taxon>Vibrionales</taxon>
        <taxon>Vibrionaceae</taxon>
        <taxon>Aliivibrio</taxon>
    </lineage>
</organism>
<dbReference type="PANTHER" id="PTHR30118:SF15">
    <property type="entry name" value="TRANSCRIPTIONAL REGULATORY PROTEIN"/>
    <property type="match status" value="1"/>
</dbReference>
<dbReference type="RefSeq" id="WP_146864896.1">
    <property type="nucleotide sequence ID" value="NZ_BJTZ01000017.1"/>
</dbReference>
<proteinExistence type="inferred from homology"/>
<dbReference type="InterPro" id="IPR005119">
    <property type="entry name" value="LysR_subst-bd"/>
</dbReference>
<dbReference type="InterPro" id="IPR050389">
    <property type="entry name" value="LysR-type_TF"/>
</dbReference>
<name>A0A510UIV1_ALIFS</name>
<dbReference type="Pfam" id="PF00126">
    <property type="entry name" value="HTH_1"/>
    <property type="match status" value="1"/>
</dbReference>
<evidence type="ECO:0000313" key="6">
    <source>
        <dbReference type="EMBL" id="GEK14558.1"/>
    </source>
</evidence>
<protein>
    <submittedName>
        <fullName evidence="6">LysR family transcriptional regulator</fullName>
    </submittedName>
</protein>
<reference evidence="6 8" key="1">
    <citation type="submission" date="2019-07" db="EMBL/GenBank/DDBJ databases">
        <title>Whole genome shotgun sequence of Aliivibrio fischeri NBRC 101058.</title>
        <authorList>
            <person name="Hosoyama A."/>
            <person name="Uohara A."/>
            <person name="Ohji S."/>
            <person name="Ichikawa N."/>
        </authorList>
    </citation>
    <scope>NUCLEOTIDE SEQUENCE [LARGE SCALE GENOMIC DNA]</scope>
    <source>
        <strain evidence="6 8">NBRC 101058</strain>
    </source>
</reference>
<evidence type="ECO:0000256" key="4">
    <source>
        <dbReference type="ARBA" id="ARBA00023163"/>
    </source>
</evidence>
<dbReference type="Pfam" id="PF03466">
    <property type="entry name" value="LysR_substrate"/>
    <property type="match status" value="1"/>
</dbReference>
<dbReference type="AlphaFoldDB" id="A0A510UIV1"/>
<dbReference type="InterPro" id="IPR036388">
    <property type="entry name" value="WH-like_DNA-bd_sf"/>
</dbReference>
<dbReference type="SUPFAM" id="SSF53850">
    <property type="entry name" value="Periplasmic binding protein-like II"/>
    <property type="match status" value="1"/>
</dbReference>
<dbReference type="GO" id="GO:0003700">
    <property type="term" value="F:DNA-binding transcription factor activity"/>
    <property type="evidence" value="ECO:0007669"/>
    <property type="project" value="InterPro"/>
</dbReference>
<evidence type="ECO:0000313" key="9">
    <source>
        <dbReference type="Proteomes" id="UP000448038"/>
    </source>
</evidence>
<keyword evidence="4" id="KW-0804">Transcription</keyword>
<dbReference type="Gene3D" id="3.40.190.10">
    <property type="entry name" value="Periplasmic binding protein-like II"/>
    <property type="match status" value="2"/>
</dbReference>
<sequence>MQNKDLNLLKLLVILNEERQTILAAKRMNLSQPTISIMLKKLRDQFDDPLFIRDKNNLTPTIKCENILATLPALLTQLDKLYSDNTQWDISQLNGDLNLLISPPLIPTLGSQLIKKLTLLAPELTVQCSHWAGDTPQRLENNPHQHFGITYLPMETNKTLLEQEIGGDEFAFVVSNEHPLQQASIENVLLYPLAICLIPGGITGPSKAEQLIRNLKIKKKINLRTSDISLMTNLLKESNYVGVMPRTLQALMQPYFRFLSIPHEIVPQSYQRKIALFCHQTNRNQPLTEWLIKEAKEILNSI</sequence>
<evidence type="ECO:0000313" key="8">
    <source>
        <dbReference type="Proteomes" id="UP000321787"/>
    </source>
</evidence>
<accession>A0A510UIV1</accession>
<dbReference type="EMBL" id="WOBN01000014">
    <property type="protein sequence ID" value="MUK49342.1"/>
    <property type="molecule type" value="Genomic_DNA"/>
</dbReference>
<dbReference type="InterPro" id="IPR036390">
    <property type="entry name" value="WH_DNA-bd_sf"/>
</dbReference>
<gene>
    <name evidence="6" type="ORF">AFI02nite_25940</name>
    <name evidence="7" type="ORF">GNP88_09160</name>
</gene>
<keyword evidence="3" id="KW-0238">DNA-binding</keyword>
<dbReference type="InterPro" id="IPR000847">
    <property type="entry name" value="LysR_HTH_N"/>
</dbReference>